<keyword evidence="6" id="KW-0739">Sodium transport</keyword>
<dbReference type="GO" id="GO:0006814">
    <property type="term" value="P:sodium ion transport"/>
    <property type="evidence" value="ECO:0007669"/>
    <property type="project" value="UniProtKB-KW"/>
</dbReference>
<dbReference type="PROSITE" id="PS50283">
    <property type="entry name" value="NA_SOLUT_SYMP_3"/>
    <property type="match status" value="1"/>
</dbReference>
<feature type="transmembrane region" description="Helical" evidence="8">
    <location>
        <begin position="62"/>
        <end position="79"/>
    </location>
</feature>
<feature type="transmembrane region" description="Helical" evidence="8">
    <location>
        <begin position="199"/>
        <end position="215"/>
    </location>
</feature>
<dbReference type="Proteomes" id="UP000708208">
    <property type="component" value="Unassembled WGS sequence"/>
</dbReference>
<evidence type="ECO:0000256" key="4">
    <source>
        <dbReference type="ARBA" id="ARBA00023053"/>
    </source>
</evidence>
<dbReference type="AlphaFoldDB" id="A0A8J2JRC0"/>
<dbReference type="InterPro" id="IPR051163">
    <property type="entry name" value="Sodium:Solute_Symporter_SSF"/>
</dbReference>
<dbReference type="PANTHER" id="PTHR42985:SF39">
    <property type="entry name" value="GH10366P"/>
    <property type="match status" value="1"/>
</dbReference>
<comment type="similarity">
    <text evidence="7">Belongs to the sodium:solute symporter (SSF) (TC 2.A.21) family.</text>
</comment>
<reference evidence="9" key="1">
    <citation type="submission" date="2021-06" db="EMBL/GenBank/DDBJ databases">
        <authorList>
            <person name="Hodson N. C."/>
            <person name="Mongue J. A."/>
            <person name="Jaron S. K."/>
        </authorList>
    </citation>
    <scope>NUCLEOTIDE SEQUENCE</scope>
</reference>
<accession>A0A8J2JRC0</accession>
<evidence type="ECO:0000256" key="1">
    <source>
        <dbReference type="ARBA" id="ARBA00004651"/>
    </source>
</evidence>
<keyword evidence="10" id="KW-1185">Reference proteome</keyword>
<evidence type="ECO:0000256" key="6">
    <source>
        <dbReference type="ARBA" id="ARBA00023201"/>
    </source>
</evidence>
<evidence type="ECO:0000256" key="5">
    <source>
        <dbReference type="ARBA" id="ARBA00023065"/>
    </source>
</evidence>
<keyword evidence="4" id="KW-0915">Sodium</keyword>
<dbReference type="InterPro" id="IPR001734">
    <property type="entry name" value="Na/solute_symporter"/>
</dbReference>
<evidence type="ECO:0008006" key="11">
    <source>
        <dbReference type="Google" id="ProtNLM"/>
    </source>
</evidence>
<evidence type="ECO:0000256" key="8">
    <source>
        <dbReference type="SAM" id="Phobius"/>
    </source>
</evidence>
<gene>
    <name evidence="9" type="ORF">AFUS01_LOCUS13277</name>
</gene>
<dbReference type="Pfam" id="PF00474">
    <property type="entry name" value="SSF"/>
    <property type="match status" value="1"/>
</dbReference>
<keyword evidence="3" id="KW-1003">Cell membrane</keyword>
<dbReference type="OrthoDB" id="6132759at2759"/>
<comment type="subcellular location">
    <subcellularLocation>
        <location evidence="1">Cell membrane</location>
        <topology evidence="1">Multi-pass membrane protein</topology>
    </subcellularLocation>
</comment>
<feature type="transmembrane region" description="Helical" evidence="8">
    <location>
        <begin position="91"/>
        <end position="114"/>
    </location>
</feature>
<name>A0A8J2JRC0_9HEXA</name>
<feature type="transmembrane region" description="Helical" evidence="8">
    <location>
        <begin position="135"/>
        <end position="154"/>
    </location>
</feature>
<keyword evidence="8" id="KW-1133">Transmembrane helix</keyword>
<organism evidence="9 10">
    <name type="scientific">Allacma fusca</name>
    <dbReference type="NCBI Taxonomy" id="39272"/>
    <lineage>
        <taxon>Eukaryota</taxon>
        <taxon>Metazoa</taxon>
        <taxon>Ecdysozoa</taxon>
        <taxon>Arthropoda</taxon>
        <taxon>Hexapoda</taxon>
        <taxon>Collembola</taxon>
        <taxon>Symphypleona</taxon>
        <taxon>Sminthuridae</taxon>
        <taxon>Allacma</taxon>
    </lineage>
</organism>
<evidence type="ECO:0000256" key="7">
    <source>
        <dbReference type="RuleBase" id="RU362091"/>
    </source>
</evidence>
<keyword evidence="5" id="KW-0406">Ion transport</keyword>
<keyword evidence="8" id="KW-0472">Membrane</keyword>
<evidence type="ECO:0000256" key="2">
    <source>
        <dbReference type="ARBA" id="ARBA00022448"/>
    </source>
</evidence>
<feature type="transmembrane region" description="Helical" evidence="8">
    <location>
        <begin position="21"/>
        <end position="41"/>
    </location>
</feature>
<feature type="transmembrane region" description="Helical" evidence="8">
    <location>
        <begin position="246"/>
        <end position="265"/>
    </location>
</feature>
<comment type="caution">
    <text evidence="9">The sequence shown here is derived from an EMBL/GenBank/DDBJ whole genome shotgun (WGS) entry which is preliminary data.</text>
</comment>
<evidence type="ECO:0000313" key="10">
    <source>
        <dbReference type="Proteomes" id="UP000708208"/>
    </source>
</evidence>
<proteinExistence type="inferred from homology"/>
<dbReference type="PANTHER" id="PTHR42985">
    <property type="entry name" value="SODIUM-COUPLED MONOCARBOXYLATE TRANSPORTER"/>
    <property type="match status" value="1"/>
</dbReference>
<keyword evidence="2" id="KW-0813">Transport</keyword>
<keyword evidence="8" id="KW-0812">Transmembrane</keyword>
<protein>
    <recommendedName>
        <fullName evidence="11">Sodium-coupled monocarboxylate transporter 1</fullName>
    </recommendedName>
</protein>
<sequence>MMEDGNPIVEDLVNKFGAVEYVVFSVVLVLSAAIGIFYGCFGSKQKSTEEFLMANRQMSPTPVALSLLCSFVSAITLLGNPAEVYLYGMQITLLMLSFVPLTLSVYYLYVPVFFNLQLSSAYEYLEMRFSKGTRIFVSLLAVIHLTVYMAIVVLGPSLALQQVAGIDTKLSTGAIFAVCIFYSSIGGLKAVLWTDALQAVVMFGSLVVIVVKGLIDEGGFSVVWQRAENTNRTEFFNFDPDPRTRHTVWTALIGGYFYWLPMYAATQAQAQRFMSLPNLSSARKAIQRQ</sequence>
<dbReference type="GO" id="GO:0015293">
    <property type="term" value="F:symporter activity"/>
    <property type="evidence" value="ECO:0007669"/>
    <property type="project" value="TreeGrafter"/>
</dbReference>
<evidence type="ECO:0000313" key="9">
    <source>
        <dbReference type="EMBL" id="CAG7724243.1"/>
    </source>
</evidence>
<dbReference type="GO" id="GO:0005886">
    <property type="term" value="C:plasma membrane"/>
    <property type="evidence" value="ECO:0007669"/>
    <property type="project" value="UniProtKB-SubCell"/>
</dbReference>
<dbReference type="EMBL" id="CAJVCH010107442">
    <property type="protein sequence ID" value="CAG7724243.1"/>
    <property type="molecule type" value="Genomic_DNA"/>
</dbReference>
<feature type="transmembrane region" description="Helical" evidence="8">
    <location>
        <begin position="174"/>
        <end position="192"/>
    </location>
</feature>
<evidence type="ECO:0000256" key="3">
    <source>
        <dbReference type="ARBA" id="ARBA00022475"/>
    </source>
</evidence>